<sequence>MVAGAEDAEIVPFRPTGRAHEESGIRVIARHFACFAFHGVGFAPNDLRTTFGIFAHRAGIVSRSYTFRELILDQTSIGGFLHRYMDTTVPRVFDRRHMHASDSGRRLCVHATNISRHGQRGRSADHQLTAGCGEFHW</sequence>
<keyword evidence="2" id="KW-1185">Reference proteome</keyword>
<proteinExistence type="predicted"/>
<dbReference type="EMBL" id="CYPS01000065">
    <property type="protein sequence ID" value="CUH45333.1"/>
    <property type="molecule type" value="Genomic_DNA"/>
</dbReference>
<dbReference type="Proteomes" id="UP000050786">
    <property type="component" value="Unassembled WGS sequence"/>
</dbReference>
<accession>A0A0P1E9V2</accession>
<gene>
    <name evidence="1" type="ORF">RUM4293_04246</name>
</gene>
<name>A0A0P1E9V2_9RHOB</name>
<evidence type="ECO:0000313" key="2">
    <source>
        <dbReference type="Proteomes" id="UP000050786"/>
    </source>
</evidence>
<dbReference type="AlphaFoldDB" id="A0A0P1E9V2"/>
<organism evidence="1 2">
    <name type="scientific">Ruegeria atlantica</name>
    <dbReference type="NCBI Taxonomy" id="81569"/>
    <lineage>
        <taxon>Bacteria</taxon>
        <taxon>Pseudomonadati</taxon>
        <taxon>Pseudomonadota</taxon>
        <taxon>Alphaproteobacteria</taxon>
        <taxon>Rhodobacterales</taxon>
        <taxon>Roseobacteraceae</taxon>
        <taxon>Ruegeria</taxon>
    </lineage>
</organism>
<reference evidence="2" key="1">
    <citation type="submission" date="2015-09" db="EMBL/GenBank/DDBJ databases">
        <authorList>
            <person name="Rodrigo-Torres L."/>
            <person name="Arahal D.R."/>
        </authorList>
    </citation>
    <scope>NUCLEOTIDE SEQUENCE [LARGE SCALE GENOMIC DNA]</scope>
    <source>
        <strain evidence="2">CECT 4293</strain>
    </source>
</reference>
<evidence type="ECO:0000313" key="1">
    <source>
        <dbReference type="EMBL" id="CUH45333.1"/>
    </source>
</evidence>
<protein>
    <submittedName>
        <fullName evidence="1">Uncharacterized protein</fullName>
    </submittedName>
</protein>